<keyword evidence="4" id="KW-1185">Reference proteome</keyword>
<dbReference type="EMBL" id="JACYTP010000011">
    <property type="protein sequence ID" value="MBD8514275.1"/>
    <property type="molecule type" value="Genomic_DNA"/>
</dbReference>
<dbReference type="PANTHER" id="PTHR32305">
    <property type="match status" value="1"/>
</dbReference>
<evidence type="ECO:0000313" key="3">
    <source>
        <dbReference type="EMBL" id="MBD8514275.1"/>
    </source>
</evidence>
<comment type="caution">
    <text evidence="3">The sequence shown here is derived from an EMBL/GenBank/DDBJ whole genome shotgun (WGS) entry which is preliminary data.</text>
</comment>
<dbReference type="InterPro" id="IPR029501">
    <property type="entry name" value="EndoU_bac"/>
</dbReference>
<evidence type="ECO:0000259" key="2">
    <source>
        <dbReference type="Pfam" id="PF14436"/>
    </source>
</evidence>
<feature type="compositionally biased region" description="Gly residues" evidence="1">
    <location>
        <begin position="191"/>
        <end position="202"/>
    </location>
</feature>
<evidence type="ECO:0000313" key="4">
    <source>
        <dbReference type="Proteomes" id="UP000649768"/>
    </source>
</evidence>
<dbReference type="InterPro" id="IPR022385">
    <property type="entry name" value="Rhs_assc_core"/>
</dbReference>
<dbReference type="Pfam" id="PF14436">
    <property type="entry name" value="EndoU_bacteria"/>
    <property type="match status" value="1"/>
</dbReference>
<evidence type="ECO:0000256" key="1">
    <source>
        <dbReference type="SAM" id="MobiDB-lite"/>
    </source>
</evidence>
<sequence length="273" mass="28988">MDADGQVADVLSDHLSAPVGLIQAQNLIWQQARSPFGKAGGTAQPVTFNIGFPGQYRDAESGLNYNFYRDYDPNTGRYIQRDPIGLGGGYNLYSYAGADPLNYTDSTGLIIDTVADIGFIGYDLYRILTDNVLGDCGNLGSNLTALGADLAGLAIPGATGLGAASRVAKKADDYVDLASSQRRRHILDGDATGGGHRPGTGKPGKSEFPQNWSDDKIMHEISDVATDPNSVTHAGRGGRMITEGTRDGIDIRVIQERNGDIVSGFPTNVPRNP</sequence>
<dbReference type="PRINTS" id="PR00394">
    <property type="entry name" value="RHSPROTEIN"/>
</dbReference>
<dbReference type="InterPro" id="IPR050708">
    <property type="entry name" value="T6SS_VgrG/RHS"/>
</dbReference>
<organism evidence="3 4">
    <name type="scientific">Photobacterium arenosum</name>
    <dbReference type="NCBI Taxonomy" id="2774143"/>
    <lineage>
        <taxon>Bacteria</taxon>
        <taxon>Pseudomonadati</taxon>
        <taxon>Pseudomonadota</taxon>
        <taxon>Gammaproteobacteria</taxon>
        <taxon>Vibrionales</taxon>
        <taxon>Vibrionaceae</taxon>
        <taxon>Photobacterium</taxon>
    </lineage>
</organism>
<name>A0ABR9BNW9_9GAMM</name>
<feature type="domain" description="Bacterial EndoU nuclease" evidence="2">
    <location>
        <begin position="201"/>
        <end position="267"/>
    </location>
</feature>
<dbReference type="NCBIfam" id="TIGR03696">
    <property type="entry name" value="Rhs_assc_core"/>
    <property type="match status" value="1"/>
</dbReference>
<protein>
    <submittedName>
        <fullName evidence="3">EndoU domain-containing protein</fullName>
    </submittedName>
</protein>
<accession>A0ABR9BNW9</accession>
<proteinExistence type="predicted"/>
<dbReference type="Proteomes" id="UP000649768">
    <property type="component" value="Unassembled WGS sequence"/>
</dbReference>
<feature type="region of interest" description="Disordered" evidence="1">
    <location>
        <begin position="186"/>
        <end position="212"/>
    </location>
</feature>
<dbReference type="Gene3D" id="2.180.10.10">
    <property type="entry name" value="RHS repeat-associated core"/>
    <property type="match status" value="1"/>
</dbReference>
<reference evidence="3 4" key="1">
    <citation type="submission" date="2020-09" db="EMBL/GenBank/DDBJ databases">
        <title>Photobacterium sp. CAU 1568 isolated from sand of Sido Beach.</title>
        <authorList>
            <person name="Kim W."/>
        </authorList>
    </citation>
    <scope>NUCLEOTIDE SEQUENCE [LARGE SCALE GENOMIC DNA]</scope>
    <source>
        <strain evidence="3 4">CAU 1568</strain>
    </source>
</reference>
<dbReference type="PANTHER" id="PTHR32305:SF15">
    <property type="entry name" value="PROTEIN RHSA-RELATED"/>
    <property type="match status" value="1"/>
</dbReference>
<gene>
    <name evidence="3" type="ORF">IFO68_16450</name>
</gene>